<reference evidence="1" key="1">
    <citation type="journal article" date="2014" name="Int. J. Syst. Evol. Microbiol.">
        <title>Complete genome sequence of Corynebacterium casei LMG S-19264T (=DSM 44701T), isolated from a smear-ripened cheese.</title>
        <authorList>
            <consortium name="US DOE Joint Genome Institute (JGI-PGF)"/>
            <person name="Walter F."/>
            <person name="Albersmeier A."/>
            <person name="Kalinowski J."/>
            <person name="Ruckert C."/>
        </authorList>
    </citation>
    <scope>NUCLEOTIDE SEQUENCE</scope>
    <source>
        <strain evidence="1">KCTC 22169</strain>
    </source>
</reference>
<evidence type="ECO:0000313" key="2">
    <source>
        <dbReference type="Proteomes" id="UP000626148"/>
    </source>
</evidence>
<proteinExistence type="predicted"/>
<reference evidence="1" key="2">
    <citation type="submission" date="2020-09" db="EMBL/GenBank/DDBJ databases">
        <authorList>
            <person name="Sun Q."/>
            <person name="Kim S."/>
        </authorList>
    </citation>
    <scope>NUCLEOTIDE SEQUENCE</scope>
    <source>
        <strain evidence="1">KCTC 22169</strain>
    </source>
</reference>
<dbReference type="RefSeq" id="WP_189609630.1">
    <property type="nucleotide sequence ID" value="NZ_BMXR01000006.1"/>
</dbReference>
<dbReference type="Proteomes" id="UP000626148">
    <property type="component" value="Unassembled WGS sequence"/>
</dbReference>
<protein>
    <submittedName>
        <fullName evidence="1">Uncharacterized protein</fullName>
    </submittedName>
</protein>
<accession>A0A918KCA2</accession>
<organism evidence="1 2">
    <name type="scientific">Saccharospirillum salsuginis</name>
    <dbReference type="NCBI Taxonomy" id="418750"/>
    <lineage>
        <taxon>Bacteria</taxon>
        <taxon>Pseudomonadati</taxon>
        <taxon>Pseudomonadota</taxon>
        <taxon>Gammaproteobacteria</taxon>
        <taxon>Oceanospirillales</taxon>
        <taxon>Saccharospirillaceae</taxon>
        <taxon>Saccharospirillum</taxon>
    </lineage>
</organism>
<name>A0A918KCA2_9GAMM</name>
<dbReference type="EMBL" id="BMXR01000006">
    <property type="protein sequence ID" value="GGX58367.1"/>
    <property type="molecule type" value="Genomic_DNA"/>
</dbReference>
<dbReference type="AlphaFoldDB" id="A0A918KCA2"/>
<gene>
    <name evidence="1" type="ORF">GCM10007392_27760</name>
</gene>
<comment type="caution">
    <text evidence="1">The sequence shown here is derived from an EMBL/GenBank/DDBJ whole genome shotgun (WGS) entry which is preliminary data.</text>
</comment>
<sequence>MVFSRKAVWSGVVLVVVLLGSSAWGVAWYQAKQEREVLAPQRLLDHLASVRAGQAELMAEQIAIDGLKPVEIARIRSALRADLETSAHPDPEAAAERLLSSATAHLDSDEGTVAALERWLRRNAETDWQPLDQQPDRWLVRAGEACLELMFQSDEPEVTWRWVAVSDCPVETG</sequence>
<evidence type="ECO:0000313" key="1">
    <source>
        <dbReference type="EMBL" id="GGX58367.1"/>
    </source>
</evidence>
<keyword evidence="2" id="KW-1185">Reference proteome</keyword>